<keyword evidence="1" id="KW-1185">Reference proteome</keyword>
<name>A0A914DY58_9BILA</name>
<organism evidence="1 2">
    <name type="scientific">Acrobeloides nanus</name>
    <dbReference type="NCBI Taxonomy" id="290746"/>
    <lineage>
        <taxon>Eukaryota</taxon>
        <taxon>Metazoa</taxon>
        <taxon>Ecdysozoa</taxon>
        <taxon>Nematoda</taxon>
        <taxon>Chromadorea</taxon>
        <taxon>Rhabditida</taxon>
        <taxon>Tylenchina</taxon>
        <taxon>Cephalobomorpha</taxon>
        <taxon>Cephaloboidea</taxon>
        <taxon>Cephalobidae</taxon>
        <taxon>Acrobeloides</taxon>
    </lineage>
</organism>
<accession>A0A914DY58</accession>
<reference evidence="2" key="1">
    <citation type="submission" date="2022-11" db="UniProtKB">
        <authorList>
            <consortium name="WormBaseParasite"/>
        </authorList>
    </citation>
    <scope>IDENTIFICATION</scope>
</reference>
<dbReference type="AlphaFoldDB" id="A0A914DY58"/>
<dbReference type="Proteomes" id="UP000887540">
    <property type="component" value="Unplaced"/>
</dbReference>
<proteinExistence type="predicted"/>
<sequence length="119" mass="14511">MKWKISQNFVVQKYNKKFDEYVDIDEHEYESILILDGERFEVRLMEDGKEEEVDNFEVNKMAPQQKTIDMQQGYFKIINEKKLPAFKAVMWINYYQALLQPHFKILLHIHQIVMTMMFQ</sequence>
<protein>
    <submittedName>
        <fullName evidence="2">Uncharacterized protein</fullName>
    </submittedName>
</protein>
<evidence type="ECO:0000313" key="1">
    <source>
        <dbReference type="Proteomes" id="UP000887540"/>
    </source>
</evidence>
<evidence type="ECO:0000313" key="2">
    <source>
        <dbReference type="WBParaSite" id="ACRNAN_scaffold4566.g33014.t1"/>
    </source>
</evidence>
<dbReference type="WBParaSite" id="ACRNAN_scaffold4566.g33014.t1">
    <property type="protein sequence ID" value="ACRNAN_scaffold4566.g33014.t1"/>
    <property type="gene ID" value="ACRNAN_scaffold4566.g33014"/>
</dbReference>